<proteinExistence type="predicted"/>
<accession>A0AAW2I9F8</accession>
<dbReference type="AlphaFoldDB" id="A0AAW2I9F8"/>
<dbReference type="EMBL" id="JARGDH010000001">
    <property type="protein sequence ID" value="KAL0279005.1"/>
    <property type="molecule type" value="Genomic_DNA"/>
</dbReference>
<name>A0AAW2I9F8_9NEOP</name>
<gene>
    <name evidence="1" type="ORF">PYX00_000655</name>
</gene>
<sequence length="91" mass="10423">MDIEWVGRVGCLRVRGECKGYGGCEGRGMMCWRGLWYCAGSKEDSSWGLMDWWKEVAGSAAVVDEASYGREKELVRLGVELRERDTRWRVV</sequence>
<comment type="caution">
    <text evidence="1">The sequence shown here is derived from an EMBL/GenBank/DDBJ whole genome shotgun (WGS) entry which is preliminary data.</text>
</comment>
<organism evidence="1">
    <name type="scientific">Menopon gallinae</name>
    <name type="common">poultry shaft louse</name>
    <dbReference type="NCBI Taxonomy" id="328185"/>
    <lineage>
        <taxon>Eukaryota</taxon>
        <taxon>Metazoa</taxon>
        <taxon>Ecdysozoa</taxon>
        <taxon>Arthropoda</taxon>
        <taxon>Hexapoda</taxon>
        <taxon>Insecta</taxon>
        <taxon>Pterygota</taxon>
        <taxon>Neoptera</taxon>
        <taxon>Paraneoptera</taxon>
        <taxon>Psocodea</taxon>
        <taxon>Troctomorpha</taxon>
        <taxon>Phthiraptera</taxon>
        <taxon>Amblycera</taxon>
        <taxon>Menoponidae</taxon>
        <taxon>Menopon</taxon>
    </lineage>
</organism>
<evidence type="ECO:0000313" key="1">
    <source>
        <dbReference type="EMBL" id="KAL0279005.1"/>
    </source>
</evidence>
<protein>
    <submittedName>
        <fullName evidence="1">Uncharacterized protein</fullName>
    </submittedName>
</protein>
<reference evidence="1" key="1">
    <citation type="journal article" date="2024" name="Gigascience">
        <title>Chromosome-level genome of the poultry shaft louse Menopon gallinae provides insight into the host-switching and adaptive evolution of parasitic lice.</title>
        <authorList>
            <person name="Xu Y."/>
            <person name="Ma L."/>
            <person name="Liu S."/>
            <person name="Liang Y."/>
            <person name="Liu Q."/>
            <person name="He Z."/>
            <person name="Tian L."/>
            <person name="Duan Y."/>
            <person name="Cai W."/>
            <person name="Li H."/>
            <person name="Song F."/>
        </authorList>
    </citation>
    <scope>NUCLEOTIDE SEQUENCE</scope>
    <source>
        <strain evidence="1">Cailab_2023a</strain>
    </source>
</reference>